<dbReference type="InterPro" id="IPR005821">
    <property type="entry name" value="Ion_trans_dom"/>
</dbReference>
<comment type="caution">
    <text evidence="8">The sequence shown here is derived from an EMBL/GenBank/DDBJ whole genome shotgun (WGS) entry which is preliminary data.</text>
</comment>
<evidence type="ECO:0000313" key="8">
    <source>
        <dbReference type="EMBL" id="KAG0003354.1"/>
    </source>
</evidence>
<dbReference type="GO" id="GO:0098703">
    <property type="term" value="P:calcium ion import across plasma membrane"/>
    <property type="evidence" value="ECO:0007669"/>
    <property type="project" value="TreeGrafter"/>
</dbReference>
<evidence type="ECO:0000256" key="1">
    <source>
        <dbReference type="ARBA" id="ARBA00004141"/>
    </source>
</evidence>
<comment type="subcellular location">
    <subcellularLocation>
        <location evidence="1">Membrane</location>
        <topology evidence="1">Multi-pass membrane protein</topology>
    </subcellularLocation>
</comment>
<dbReference type="EMBL" id="JAAAHW010000357">
    <property type="protein sequence ID" value="KAG0003354.1"/>
    <property type="molecule type" value="Genomic_DNA"/>
</dbReference>
<evidence type="ECO:0000256" key="3">
    <source>
        <dbReference type="ARBA" id="ARBA00022737"/>
    </source>
</evidence>
<evidence type="ECO:0000256" key="4">
    <source>
        <dbReference type="ARBA" id="ARBA00022989"/>
    </source>
</evidence>
<evidence type="ECO:0000259" key="7">
    <source>
        <dbReference type="Pfam" id="PF00520"/>
    </source>
</evidence>
<organism evidence="8 9">
    <name type="scientific">Modicella reniformis</name>
    <dbReference type="NCBI Taxonomy" id="1440133"/>
    <lineage>
        <taxon>Eukaryota</taxon>
        <taxon>Fungi</taxon>
        <taxon>Fungi incertae sedis</taxon>
        <taxon>Mucoromycota</taxon>
        <taxon>Mortierellomycotina</taxon>
        <taxon>Mortierellomycetes</taxon>
        <taxon>Mortierellales</taxon>
        <taxon>Mortierellaceae</taxon>
        <taxon>Modicella</taxon>
    </lineage>
</organism>
<keyword evidence="3" id="KW-0677">Repeat</keyword>
<dbReference type="AlphaFoldDB" id="A0A9P6MJE0"/>
<dbReference type="PANTHER" id="PTHR10582">
    <property type="entry name" value="TRANSIENT RECEPTOR POTENTIAL ION CHANNEL PROTEIN"/>
    <property type="match status" value="1"/>
</dbReference>
<proteinExistence type="predicted"/>
<name>A0A9P6MJE0_9FUNG</name>
<feature type="transmembrane region" description="Helical" evidence="6">
    <location>
        <begin position="1133"/>
        <end position="1158"/>
    </location>
</feature>
<dbReference type="PANTHER" id="PTHR10582:SF2">
    <property type="entry name" value="INACTIVE"/>
    <property type="match status" value="1"/>
</dbReference>
<gene>
    <name evidence="8" type="ORF">BGZ65_001781</name>
</gene>
<reference evidence="8" key="1">
    <citation type="journal article" date="2020" name="Fungal Divers.">
        <title>Resolving the Mortierellaceae phylogeny through synthesis of multi-gene phylogenetics and phylogenomics.</title>
        <authorList>
            <person name="Vandepol N."/>
            <person name="Liber J."/>
            <person name="Desiro A."/>
            <person name="Na H."/>
            <person name="Kennedy M."/>
            <person name="Barry K."/>
            <person name="Grigoriev I.V."/>
            <person name="Miller A.N."/>
            <person name="O'Donnell K."/>
            <person name="Stajich J.E."/>
            <person name="Bonito G."/>
        </authorList>
    </citation>
    <scope>NUCLEOTIDE SEQUENCE</scope>
    <source>
        <strain evidence="8">MES-2147</strain>
    </source>
</reference>
<evidence type="ECO:0000256" key="5">
    <source>
        <dbReference type="ARBA" id="ARBA00023136"/>
    </source>
</evidence>
<feature type="domain" description="Ion transport" evidence="7">
    <location>
        <begin position="936"/>
        <end position="1168"/>
    </location>
</feature>
<accession>A0A9P6MJE0</accession>
<feature type="transmembrane region" description="Helical" evidence="6">
    <location>
        <begin position="963"/>
        <end position="984"/>
    </location>
</feature>
<evidence type="ECO:0000256" key="2">
    <source>
        <dbReference type="ARBA" id="ARBA00022692"/>
    </source>
</evidence>
<keyword evidence="2 6" id="KW-0812">Transmembrane</keyword>
<evidence type="ECO:0000256" key="6">
    <source>
        <dbReference type="SAM" id="Phobius"/>
    </source>
</evidence>
<keyword evidence="9" id="KW-1185">Reference proteome</keyword>
<feature type="transmembrane region" description="Helical" evidence="6">
    <location>
        <begin position="1057"/>
        <end position="1084"/>
    </location>
</feature>
<feature type="non-terminal residue" evidence="8">
    <location>
        <position position="1"/>
    </location>
</feature>
<keyword evidence="5 6" id="KW-0472">Membrane</keyword>
<evidence type="ECO:0000313" key="9">
    <source>
        <dbReference type="Proteomes" id="UP000749646"/>
    </source>
</evidence>
<dbReference type="GO" id="GO:0005216">
    <property type="term" value="F:monoatomic ion channel activity"/>
    <property type="evidence" value="ECO:0007669"/>
    <property type="project" value="InterPro"/>
</dbReference>
<dbReference type="Pfam" id="PF00520">
    <property type="entry name" value="Ion_trans"/>
    <property type="match status" value="1"/>
</dbReference>
<protein>
    <recommendedName>
        <fullName evidence="7">Ion transport domain-containing protein</fullName>
    </recommendedName>
</protein>
<keyword evidence="4 6" id="KW-1133">Transmembrane helix</keyword>
<dbReference type="OrthoDB" id="2352140at2759"/>
<feature type="transmembrane region" description="Helical" evidence="6">
    <location>
        <begin position="1028"/>
        <end position="1045"/>
    </location>
</feature>
<sequence length="1192" mass="135690">MSINESSSYHAEKRMIAGQNVSITVDLSNMDVDNLESIAFRILPGPSSSEETVLIFSIDEIKNLLATSDTSVLTLSLRHQYDVRIEETQSVDVRMEITSVANSLPQTDSGHIELLYLDLSTFQIDDNDDDPSQKVHLPFIWSIDVAQRKDQAATNASTQSPTVSHYAVSGNGNFVLTLSVQDESLQLDLWDLELDSIPAVVVTDAKDAAMDTDTFNEHRAPFLPKPRGQVLVPLSQSLTQNRPRNQWNVVLPYLDLVDASLTVSISWDGSQIVLMSGTREYLTEPFQAYINMSMETTLEKKVSTLDTLKPITQDQTCVQLKGYCGFGRFHFTTTTGQNLEDELLITCDGKTVDIYTVFGTWCQIRTIEFSVSDPIPLINSLCGKYFAWSSENTVLICDLESGRASIQCRHPQHLQSAGTHGQYLYVSDGSKLELTRLKDVTVPPYLQPRYQCDDRCFNKLTLIEPVDELFGDSNEGPLPSGLTFAVQYLPTGTGQWREFAPRAVLVTVSDSQGNSREALMIPPTDIDTRTVFQYDVSFDLKNLQMIVFTSYYVMVWRVPTTLDEDFALLSTWWTVPHPFQPRNENRDFLNELAHCAHGYRYLRVLQRRKLISVLRLHSDDAFEPEPSRFLDGLLTLILMFKAGKDDFRQHVLKYVGHYINRFVEHDGQSDTVMTKICRHVSQENHALYEAFLRALLDSPHGRWVPRPGLKGEANPIWVLLNRGHNVPRATDIAQIVIDYCIRMAKHEKDHHFLSPVMNALEKLISFQSDRPNIVLETLQKLAYIPVRERSYIIDHAIIAHPPEFPLPFRKPSARLLHQCENPVLHLDRKPLIKEPNPQNDNFTRNLFVASFDMLWHVSGNKPDTRSSIARIAAGRPPQSWIRTLFHAILLQCKLTTGTTVECYDFALESLDNPAIAALIEYKWNTIGYTYWLIRFLWQCLYYILVLVAVFAQVYSEQQQSLKGVFITIIAMAAVSLWLEVLQAISSGLLHYLMSPYNWVDVAVFALPLAGSVCQLFNIANESVDYNTSSLSFSVLFVFLHCLFELRVNKRVCQFVTIIVRIFAGIRVFFFVFIAGLVAFAIAIMHLLRACPFGTCDYSEVKFPDHLFSAISSTYFFMGGIWDPVSDNFGTKNWAFEIMMIFYFFFTTILLLNVLIALINNSFNTGDETWRLVWVQNRMRYVASAESMTYDIP</sequence>
<feature type="transmembrane region" description="Helical" evidence="6">
    <location>
        <begin position="928"/>
        <end position="951"/>
    </location>
</feature>
<dbReference type="GO" id="GO:0005886">
    <property type="term" value="C:plasma membrane"/>
    <property type="evidence" value="ECO:0007669"/>
    <property type="project" value="TreeGrafter"/>
</dbReference>
<dbReference type="SUPFAM" id="SSF82171">
    <property type="entry name" value="DPP6 N-terminal domain-like"/>
    <property type="match status" value="1"/>
</dbReference>
<dbReference type="InterPro" id="IPR024862">
    <property type="entry name" value="TRPV"/>
</dbReference>
<dbReference type="Proteomes" id="UP000749646">
    <property type="component" value="Unassembled WGS sequence"/>
</dbReference>